<evidence type="ECO:0000313" key="1">
    <source>
        <dbReference type="EMBL" id="CAG7646665.1"/>
    </source>
</evidence>
<organism evidence="1 2">
    <name type="scientific">Allacma fusca</name>
    <dbReference type="NCBI Taxonomy" id="39272"/>
    <lineage>
        <taxon>Eukaryota</taxon>
        <taxon>Metazoa</taxon>
        <taxon>Ecdysozoa</taxon>
        <taxon>Arthropoda</taxon>
        <taxon>Hexapoda</taxon>
        <taxon>Collembola</taxon>
        <taxon>Symphypleona</taxon>
        <taxon>Sminthuridae</taxon>
        <taxon>Allacma</taxon>
    </lineage>
</organism>
<gene>
    <name evidence="1" type="ORF">AFUS01_LOCUS594</name>
</gene>
<reference evidence="1" key="1">
    <citation type="submission" date="2021-06" db="EMBL/GenBank/DDBJ databases">
        <authorList>
            <person name="Hodson N. C."/>
            <person name="Mongue J. A."/>
            <person name="Jaron S. K."/>
        </authorList>
    </citation>
    <scope>NUCLEOTIDE SEQUENCE</scope>
</reference>
<protein>
    <submittedName>
        <fullName evidence="1">Uncharacterized protein</fullName>
    </submittedName>
</protein>
<sequence length="76" mass="8948">ILIIVAAILRKLNTFPAAVFTLTKEEVEEFYFGDRNYDVLDGNFQPEKLPYEEYLKIRIKDLQISNKNTTLRLIIQ</sequence>
<dbReference type="Proteomes" id="UP000708208">
    <property type="component" value="Unassembled WGS sequence"/>
</dbReference>
<proteinExistence type="predicted"/>
<accession>A0A8J2J2I3</accession>
<dbReference type="EMBL" id="CAJVCH010002962">
    <property type="protein sequence ID" value="CAG7646665.1"/>
    <property type="molecule type" value="Genomic_DNA"/>
</dbReference>
<comment type="caution">
    <text evidence="1">The sequence shown here is derived from an EMBL/GenBank/DDBJ whole genome shotgun (WGS) entry which is preliminary data.</text>
</comment>
<name>A0A8J2J2I3_9HEXA</name>
<dbReference type="AlphaFoldDB" id="A0A8J2J2I3"/>
<evidence type="ECO:0000313" key="2">
    <source>
        <dbReference type="Proteomes" id="UP000708208"/>
    </source>
</evidence>
<feature type="non-terminal residue" evidence="1">
    <location>
        <position position="76"/>
    </location>
</feature>
<keyword evidence="2" id="KW-1185">Reference proteome</keyword>